<reference evidence="1 2" key="1">
    <citation type="journal article" date="2014" name="Genome Biol. Evol.">
        <title>The genome of the myxosporean Thelohanellus kitauei shows adaptations to nutrient acquisition within its fish host.</title>
        <authorList>
            <person name="Yang Y."/>
            <person name="Xiong J."/>
            <person name="Zhou Z."/>
            <person name="Huo F."/>
            <person name="Miao W."/>
            <person name="Ran C."/>
            <person name="Liu Y."/>
            <person name="Zhang J."/>
            <person name="Feng J."/>
            <person name="Wang M."/>
            <person name="Wang M."/>
            <person name="Wang L."/>
            <person name="Yao B."/>
        </authorList>
    </citation>
    <scope>NUCLEOTIDE SEQUENCE [LARGE SCALE GENOMIC DNA]</scope>
    <source>
        <strain evidence="1">Wuqing</strain>
    </source>
</reference>
<protein>
    <submittedName>
        <fullName evidence="1">Uncharacterized protein</fullName>
    </submittedName>
</protein>
<evidence type="ECO:0000313" key="2">
    <source>
        <dbReference type="Proteomes" id="UP000031668"/>
    </source>
</evidence>
<keyword evidence="2" id="KW-1185">Reference proteome</keyword>
<sequence>MGDCSRELVHLHGSMPIYYSEYAKVQKQLAYYRNTEEQIKDNIQNVENINPVIVTEPAIKSLKAASSIATISNFDNLNRSTMSSILHKFRKGASVEIKKSGGN</sequence>
<comment type="caution">
    <text evidence="1">The sequence shown here is derived from an EMBL/GenBank/DDBJ whole genome shotgun (WGS) entry which is preliminary data.</text>
</comment>
<proteinExistence type="predicted"/>
<organism evidence="1 2">
    <name type="scientific">Thelohanellus kitauei</name>
    <name type="common">Myxosporean</name>
    <dbReference type="NCBI Taxonomy" id="669202"/>
    <lineage>
        <taxon>Eukaryota</taxon>
        <taxon>Metazoa</taxon>
        <taxon>Cnidaria</taxon>
        <taxon>Myxozoa</taxon>
        <taxon>Myxosporea</taxon>
        <taxon>Bivalvulida</taxon>
        <taxon>Platysporina</taxon>
        <taxon>Myxobolidae</taxon>
        <taxon>Thelohanellus</taxon>
    </lineage>
</organism>
<name>A0A0C2M107_THEKT</name>
<dbReference type="EMBL" id="JWZT01005507">
    <property type="protein sequence ID" value="KII60690.1"/>
    <property type="molecule type" value="Genomic_DNA"/>
</dbReference>
<gene>
    <name evidence="1" type="ORF">RF11_06165</name>
</gene>
<dbReference type="AlphaFoldDB" id="A0A0C2M107"/>
<accession>A0A0C2M107</accession>
<dbReference type="Proteomes" id="UP000031668">
    <property type="component" value="Unassembled WGS sequence"/>
</dbReference>
<evidence type="ECO:0000313" key="1">
    <source>
        <dbReference type="EMBL" id="KII60690.1"/>
    </source>
</evidence>